<keyword evidence="4" id="KW-0547">Nucleotide-binding</keyword>
<keyword evidence="6" id="KW-0067">ATP-binding</keyword>
<dbReference type="InterPro" id="IPR044974">
    <property type="entry name" value="Disease_R_plants"/>
</dbReference>
<evidence type="ECO:0000256" key="4">
    <source>
        <dbReference type="ARBA" id="ARBA00022741"/>
    </source>
</evidence>
<evidence type="ECO:0000256" key="6">
    <source>
        <dbReference type="ARBA" id="ARBA00022840"/>
    </source>
</evidence>
<dbReference type="Proteomes" id="UP000694240">
    <property type="component" value="Chromosome 13"/>
</dbReference>
<dbReference type="Pfam" id="PF07725">
    <property type="entry name" value="LRR_3"/>
    <property type="match status" value="1"/>
</dbReference>
<keyword evidence="9" id="KW-0804">Transcription</keyword>
<evidence type="ECO:0000256" key="3">
    <source>
        <dbReference type="ARBA" id="ARBA00022737"/>
    </source>
</evidence>
<dbReference type="InterPro" id="IPR025886">
    <property type="entry name" value="PP2-like"/>
</dbReference>
<evidence type="ECO:0000256" key="9">
    <source>
        <dbReference type="ARBA" id="ARBA00023163"/>
    </source>
</evidence>
<dbReference type="GO" id="GO:0007165">
    <property type="term" value="P:signal transduction"/>
    <property type="evidence" value="ECO:0007669"/>
    <property type="project" value="InterPro"/>
</dbReference>
<dbReference type="GO" id="GO:0006952">
    <property type="term" value="P:defense response"/>
    <property type="evidence" value="ECO:0007669"/>
    <property type="project" value="UniProtKB-KW"/>
</dbReference>
<dbReference type="PROSITE" id="PS50104">
    <property type="entry name" value="TIR"/>
    <property type="match status" value="2"/>
</dbReference>
<keyword evidence="5" id="KW-0611">Plant defense</keyword>
<organism evidence="12 13">
    <name type="scientific">Arabidopsis thaliana x Arabidopsis arenosa</name>
    <dbReference type="NCBI Taxonomy" id="1240361"/>
    <lineage>
        <taxon>Eukaryota</taxon>
        <taxon>Viridiplantae</taxon>
        <taxon>Streptophyta</taxon>
        <taxon>Embryophyta</taxon>
        <taxon>Tracheophyta</taxon>
        <taxon>Spermatophyta</taxon>
        <taxon>Magnoliopsida</taxon>
        <taxon>eudicotyledons</taxon>
        <taxon>Gunneridae</taxon>
        <taxon>Pentapetalae</taxon>
        <taxon>rosids</taxon>
        <taxon>malvids</taxon>
        <taxon>Brassicales</taxon>
        <taxon>Brassicaceae</taxon>
        <taxon>Camelineae</taxon>
        <taxon>Arabidopsis</taxon>
    </lineage>
</organism>
<feature type="domain" description="TIR" evidence="11">
    <location>
        <begin position="1169"/>
        <end position="1329"/>
    </location>
</feature>
<dbReference type="EMBL" id="JAEFBK010000013">
    <property type="protein sequence ID" value="KAG7532634.1"/>
    <property type="molecule type" value="Genomic_DNA"/>
</dbReference>
<keyword evidence="2" id="KW-0433">Leucine-rich repeat</keyword>
<name>A0A8T1XK28_9BRAS</name>
<keyword evidence="7" id="KW-0805">Transcription regulation</keyword>
<dbReference type="FunFam" id="3.40.50.300:FF:001957">
    <property type="entry name" value="Disease resistance protein (TIR-NBS-LRR class)"/>
    <property type="match status" value="1"/>
</dbReference>
<accession>A0A8T1XK28</accession>
<evidence type="ECO:0000256" key="7">
    <source>
        <dbReference type="ARBA" id="ARBA00023015"/>
    </source>
</evidence>
<dbReference type="GO" id="GO:0005634">
    <property type="term" value="C:nucleus"/>
    <property type="evidence" value="ECO:0007669"/>
    <property type="project" value="UniProtKB-SubCell"/>
</dbReference>
<dbReference type="Pfam" id="PF01582">
    <property type="entry name" value="TIR"/>
    <property type="match status" value="2"/>
</dbReference>
<dbReference type="PANTHER" id="PTHR11017:SF456">
    <property type="entry name" value="DISEASE RESISTANCE PROTEIN RRS1"/>
    <property type="match status" value="1"/>
</dbReference>
<dbReference type="InterPro" id="IPR002182">
    <property type="entry name" value="NB-ARC"/>
</dbReference>
<keyword evidence="13" id="KW-1185">Reference proteome</keyword>
<dbReference type="FunFam" id="1.10.8.430:FF:000004">
    <property type="entry name" value="Disease resistance protein (TIR-NBS-LRR class)"/>
    <property type="match status" value="1"/>
</dbReference>
<comment type="subcellular location">
    <subcellularLocation>
        <location evidence="1">Nucleus</location>
    </subcellularLocation>
</comment>
<dbReference type="Pfam" id="PF00931">
    <property type="entry name" value="NB-ARC"/>
    <property type="match status" value="1"/>
</dbReference>
<dbReference type="PANTHER" id="PTHR11017">
    <property type="entry name" value="LEUCINE-RICH REPEAT-CONTAINING PROTEIN"/>
    <property type="match status" value="1"/>
</dbReference>
<evidence type="ECO:0000256" key="10">
    <source>
        <dbReference type="ARBA" id="ARBA00023242"/>
    </source>
</evidence>
<evidence type="ECO:0000259" key="11">
    <source>
        <dbReference type="PROSITE" id="PS50104"/>
    </source>
</evidence>
<evidence type="ECO:0000313" key="12">
    <source>
        <dbReference type="EMBL" id="KAG7532634.1"/>
    </source>
</evidence>
<evidence type="ECO:0000313" key="13">
    <source>
        <dbReference type="Proteomes" id="UP000694240"/>
    </source>
</evidence>
<evidence type="ECO:0000256" key="5">
    <source>
        <dbReference type="ARBA" id="ARBA00022821"/>
    </source>
</evidence>
<dbReference type="GO" id="GO:0043531">
    <property type="term" value="F:ADP binding"/>
    <property type="evidence" value="ECO:0007669"/>
    <property type="project" value="InterPro"/>
</dbReference>
<dbReference type="GO" id="GO:0005524">
    <property type="term" value="F:ATP binding"/>
    <property type="evidence" value="ECO:0007669"/>
    <property type="project" value="UniProtKB-KW"/>
</dbReference>
<dbReference type="GO" id="GO:0003677">
    <property type="term" value="F:DNA binding"/>
    <property type="evidence" value="ECO:0007669"/>
    <property type="project" value="UniProtKB-KW"/>
</dbReference>
<feature type="domain" description="TIR" evidence="11">
    <location>
        <begin position="47"/>
        <end position="182"/>
    </location>
</feature>
<sequence length="1505" mass="171150">MLKANSTRTLCKSSGNITVSESYVSSKLEKFTKVDGFFKLENREIMTESEQIIYISCLEEVRYSFVSHIFEALCLKRINDVFVDSDDLLSKEAQAKVERARVSVMILPGNHTVRLDKLVKVLECQRTNDQVVVPVLYGNRTIEAEWLSALDSKGFSSVHQSRKECSDAKLVEEIVKDVYEKLFYVGRIGIYSKLLEIENMVNKQPIGIRCVGIWGMPGIGKTTLAKAVFDQMSSAFDASSFIEDYDKAIHEKGLYCLLEEQFLKEKPGADGTTTKLSLLRKKLHNKRVLVVLDDVRNPLAAEPFLGGFDWFSPKSLIIITSRDKQVFRLCQVSQIYDVQGLNEKEALRLFSLCASIDYMAEQNLHEVSMKVIKHANGHPLALSLYGRELKGKKRPLEMETAFLELKERPPAVFVDAIKSCYDTLNDREKNIFLDIACFFQRENVDYVMQLLEGCGFFPHVGIDVLVEKCLVTISENRVRMHNLIQDVGRQIINRETGETKRRSRLWEPCCIKYLLEDNAEKEKGEHKTTLERAQGTEEIEGLFLDTSNLSFDVKPAAFENMLNLRLLKIYSSDPEVHHVINFPKGSLYTLPNELRLLHWDNYPLKSLPQKFDPRHLVEINMSYSQLQKLWGGTKTPEMLRTVRLCHSQQLVDIDDVLKAQNLEVIDLQGCTSLENFPATSHLLHLRVVNLSGCTEIQSFPELPPNIETLHLQGTGILSIVKPNGEDDTSLLEELHGLSDVLLQRLTSLMKFSSSCQNLGKLICLDLKDCSRLKSLPNMINLESLEVLDLSGCLVLKTIQGFPQNLKELYIIGTAVGDLPQLPQSLELLNAHGCVDLQSFSVESVKLPMHYTFTNCFKLSPQVVNKFLVKALAYVKHMPREHQKEFNKPLAFSFCAPSHADQNFTPCLQPGSSAMTQLNPSWRNTLVGFAMLVEVSFSEAYCDVTGLGIRCVCRWKNMAGRSQSIERNLHCWATGEAVPKFQKDHMFVFFDVKMRPSTDEGHEPDIFADLVVFEFFPVDRQKKRRLDDSCTVKRCGVSAIDAATGETSLKMSSSNSFWHSKKVEEISRTSYDGLQEMDKVLFLYMACLFNDEDVDLVAPLIANIDMDVSSGIKVLADRSLIRVSSNREIVMDSLPRRMGKEILHTESMLPGSSKDFGKIASMGLSSPRNQKCNVFLRYSRQDIQINFLDYLIAALRKNVIPSSKRYGIKITQEVPESRSTISIILFTINYASSSWLLNELVEIAKSNKDVNHMVIPIFHPDLDPLDVREQTGEFGRRFEETCKNKTEDEKQQWRRALTDISSIVGYNITNCDSSDEEFIKSMVKEVKDLMARIRIKGKPSREVISQGVVFVVPARSLDITHSENPKLWTWSNDAQSEADIEIAKLNKIYWLQIKGYFVTRKLTPGTKYKVVFMIYLDDTASGWEEPVTLNLKLKHRDGSQSIQESTLCLNDYLYHNWVDIQAGEFEALPENVVEIFFSLHQYEYSNRKSGLLVKGVAIRPTDQVII</sequence>
<dbReference type="Pfam" id="PF14299">
    <property type="entry name" value="PP2"/>
    <property type="match status" value="1"/>
</dbReference>
<keyword evidence="8" id="KW-0238">DNA-binding</keyword>
<evidence type="ECO:0000256" key="1">
    <source>
        <dbReference type="ARBA" id="ARBA00004123"/>
    </source>
</evidence>
<keyword evidence="3" id="KW-0677">Repeat</keyword>
<proteinExistence type="predicted"/>
<dbReference type="InterPro" id="IPR000157">
    <property type="entry name" value="TIR_dom"/>
</dbReference>
<dbReference type="InterPro" id="IPR058192">
    <property type="entry name" value="WHD_ROQ1-like"/>
</dbReference>
<keyword evidence="10" id="KW-0539">Nucleus</keyword>
<comment type="caution">
    <text evidence="12">The sequence shown here is derived from an EMBL/GenBank/DDBJ whole genome shotgun (WGS) entry which is preliminary data.</text>
</comment>
<reference evidence="12 13" key="1">
    <citation type="submission" date="2020-12" db="EMBL/GenBank/DDBJ databases">
        <title>Concerted genomic and epigenomic changes stabilize Arabidopsis allopolyploids.</title>
        <authorList>
            <person name="Chen Z."/>
        </authorList>
    </citation>
    <scope>NUCLEOTIDE SEQUENCE [LARGE SCALE GENOMIC DNA]</scope>
    <source>
        <strain evidence="12">Allo738</strain>
        <tissue evidence="12">Leaf</tissue>
    </source>
</reference>
<protein>
    <submittedName>
        <fullName evidence="12">Toll/interleukin-1 receptor homology (TIR) domain</fullName>
    </submittedName>
</protein>
<evidence type="ECO:0000256" key="2">
    <source>
        <dbReference type="ARBA" id="ARBA00022614"/>
    </source>
</evidence>
<dbReference type="SMART" id="SM00255">
    <property type="entry name" value="TIR"/>
    <property type="match status" value="1"/>
</dbReference>
<dbReference type="Pfam" id="PF23282">
    <property type="entry name" value="WHD_ROQ1"/>
    <property type="match status" value="2"/>
</dbReference>
<keyword evidence="12" id="KW-0675">Receptor</keyword>
<dbReference type="InterPro" id="IPR011713">
    <property type="entry name" value="Leu-rich_rpt_3"/>
</dbReference>
<evidence type="ECO:0000256" key="8">
    <source>
        <dbReference type="ARBA" id="ARBA00023125"/>
    </source>
</evidence>
<gene>
    <name evidence="12" type="ORF">ISN45_Aa08g003000</name>
</gene>